<sequence length="950" mass="106167">MHAMQAGMVFKKLITAFESSQGNKSHLLKSTYDLLIQLSSKQQFCIGTGTELNELFIKTNDDEVLFSLQDVYTFSSILFKYLQKRLTQLHCSKHGVSASQSVELKELCLLIRCCLVILTFHVPQEHLLESGRVILSLLEVAGHNNHSNQFLCCQCTYSGENPEDSFAEVASVSSFDPCIPSITTIHEVLIDELLVHGQLRRYLQISDSLSPTNERLFKHGIDGGDCGVIMEIICSHLSLSISDEGALQEFLNKITWVHFNKAKSAEISTVAARALLQNPIVLSSPKLLQAHIISLVSDVVGVGIDSETLKPDPALIDFYLSAFESSVMLYTQHMSILKTENHSTDARGLSVNIPSFESCIEPAKMQKLDEMINRLTGSWNLNLRKKLFKRKSDLLTSSILYIQQSLCVLDTACRDEILSLLRCILTTAANDVYDRELPLNGDASLQDICYLASLLMLMSNSLIRCLRFKEYGFIVGTINSFKEFSIRLPVQKFSHTIMDLNRHKESKLMLIHFLGLLSWSFDSGPEFLVNSCISVIMALTNLFVLQEGNIDALSSLADPRSLTDPDCPEAPLQQNQHGTKAHEVNGAGVNNDDETYLHINQHGTTTHEVNDATFTNEKESPGTNDNVCQDTSNEGNQRGEDGDYVEQNSESQPSNDDELYQKELNDILAKKQEFFSSICKVGEGATHSEKANRCMKCNKGGELLVCSSNNCSLVFHKSCLASKSSFDYEPTGRFYCPFCRYSQALSDCWAAEKNASLATNKLVSFNRSTLNHMPKTRFEKCVQTADEKMKSRHGAEGGGSGGLVKIIPFDYEAARKEMRFSEDGSHGPGGEDGNDNKKRKREKKKATGRNNAAAERSEDFQMGRRRHAFPASPEFTSSQRRRVGVPWTQSEEDSLKELVAKFMSDGHHLGRGFPWIKIRGLGASKFQSSRTPMDLKDKWRNMQKASKKSK</sequence>
<dbReference type="PANTHER" id="PTHR36786:SF1">
    <property type="entry name" value="2-ISOPROPYLMALATE SYNTHASE"/>
    <property type="match status" value="1"/>
</dbReference>
<dbReference type="PANTHER" id="PTHR36786">
    <property type="entry name" value="2-ISOPROPYLMALATE SYNTHASE"/>
    <property type="match status" value="1"/>
</dbReference>
<keyword evidence="3" id="KW-0862">Zinc</keyword>
<name>A0A2U1NX07_ARTAN</name>
<keyword evidence="2 4" id="KW-0863">Zinc-finger</keyword>
<dbReference type="InterPro" id="IPR001005">
    <property type="entry name" value="SANT/Myb"/>
</dbReference>
<evidence type="ECO:0000313" key="8">
    <source>
        <dbReference type="EMBL" id="PWA78018.1"/>
    </source>
</evidence>
<dbReference type="PROSITE" id="PS50090">
    <property type="entry name" value="MYB_LIKE"/>
    <property type="match status" value="1"/>
</dbReference>
<evidence type="ECO:0008006" key="10">
    <source>
        <dbReference type="Google" id="ProtNLM"/>
    </source>
</evidence>
<dbReference type="InterPro" id="IPR001965">
    <property type="entry name" value="Znf_PHD"/>
</dbReference>
<feature type="domain" description="PHD-type" evidence="6">
    <location>
        <begin position="691"/>
        <end position="742"/>
    </location>
</feature>
<feature type="region of interest" description="Disordered" evidence="5">
    <location>
        <begin position="819"/>
        <end position="864"/>
    </location>
</feature>
<dbReference type="SUPFAM" id="SSF46689">
    <property type="entry name" value="Homeodomain-like"/>
    <property type="match status" value="1"/>
</dbReference>
<proteinExistence type="predicted"/>
<dbReference type="InterPro" id="IPR011011">
    <property type="entry name" value="Znf_FYVE_PHD"/>
</dbReference>
<dbReference type="OrthoDB" id="608866at2759"/>
<protein>
    <recommendedName>
        <fullName evidence="10">Myb-like domain-containing protein</fullName>
    </recommendedName>
</protein>
<evidence type="ECO:0000256" key="4">
    <source>
        <dbReference type="PROSITE-ProRule" id="PRU00146"/>
    </source>
</evidence>
<dbReference type="SMART" id="SM00717">
    <property type="entry name" value="SANT"/>
    <property type="match status" value="1"/>
</dbReference>
<dbReference type="Gene3D" id="3.30.40.10">
    <property type="entry name" value="Zinc/RING finger domain, C3HC4 (zinc finger)"/>
    <property type="match status" value="1"/>
</dbReference>
<dbReference type="Pfam" id="PF25104">
    <property type="entry name" value="DUF7812"/>
    <property type="match status" value="1"/>
</dbReference>
<dbReference type="Proteomes" id="UP000245207">
    <property type="component" value="Unassembled WGS sequence"/>
</dbReference>
<dbReference type="InterPro" id="IPR056714">
    <property type="entry name" value="DUF7812"/>
</dbReference>
<reference evidence="8 9" key="1">
    <citation type="journal article" date="2018" name="Mol. Plant">
        <title>The genome of Artemisia annua provides insight into the evolution of Asteraceae family and artemisinin biosynthesis.</title>
        <authorList>
            <person name="Shen Q."/>
            <person name="Zhang L."/>
            <person name="Liao Z."/>
            <person name="Wang S."/>
            <person name="Yan T."/>
            <person name="Shi P."/>
            <person name="Liu M."/>
            <person name="Fu X."/>
            <person name="Pan Q."/>
            <person name="Wang Y."/>
            <person name="Lv Z."/>
            <person name="Lu X."/>
            <person name="Zhang F."/>
            <person name="Jiang W."/>
            <person name="Ma Y."/>
            <person name="Chen M."/>
            <person name="Hao X."/>
            <person name="Li L."/>
            <person name="Tang Y."/>
            <person name="Lv G."/>
            <person name="Zhou Y."/>
            <person name="Sun X."/>
            <person name="Brodelius P.E."/>
            <person name="Rose J.K.C."/>
            <person name="Tang K."/>
        </authorList>
    </citation>
    <scope>NUCLEOTIDE SEQUENCE [LARGE SCALE GENOMIC DNA]</scope>
    <source>
        <strain evidence="9">cv. Huhao1</strain>
        <tissue evidence="8">Leaf</tissue>
    </source>
</reference>
<dbReference type="AlphaFoldDB" id="A0A2U1NX07"/>
<evidence type="ECO:0000259" key="7">
    <source>
        <dbReference type="PROSITE" id="PS50090"/>
    </source>
</evidence>
<dbReference type="InterPro" id="IPR013083">
    <property type="entry name" value="Znf_RING/FYVE/PHD"/>
</dbReference>
<evidence type="ECO:0000256" key="5">
    <source>
        <dbReference type="SAM" id="MobiDB-lite"/>
    </source>
</evidence>
<dbReference type="SMART" id="SM00249">
    <property type="entry name" value="PHD"/>
    <property type="match status" value="1"/>
</dbReference>
<dbReference type="CDD" id="cd11660">
    <property type="entry name" value="SANT_TRF"/>
    <property type="match status" value="1"/>
</dbReference>
<keyword evidence="1" id="KW-0479">Metal-binding</keyword>
<organism evidence="8 9">
    <name type="scientific">Artemisia annua</name>
    <name type="common">Sweet wormwood</name>
    <dbReference type="NCBI Taxonomy" id="35608"/>
    <lineage>
        <taxon>Eukaryota</taxon>
        <taxon>Viridiplantae</taxon>
        <taxon>Streptophyta</taxon>
        <taxon>Embryophyta</taxon>
        <taxon>Tracheophyta</taxon>
        <taxon>Spermatophyta</taxon>
        <taxon>Magnoliopsida</taxon>
        <taxon>eudicotyledons</taxon>
        <taxon>Gunneridae</taxon>
        <taxon>Pentapetalae</taxon>
        <taxon>asterids</taxon>
        <taxon>campanulids</taxon>
        <taxon>Asterales</taxon>
        <taxon>Asteraceae</taxon>
        <taxon>Asteroideae</taxon>
        <taxon>Anthemideae</taxon>
        <taxon>Artemisiinae</taxon>
        <taxon>Artemisia</taxon>
    </lineage>
</organism>
<evidence type="ECO:0000259" key="6">
    <source>
        <dbReference type="PROSITE" id="PS50016"/>
    </source>
</evidence>
<evidence type="ECO:0000256" key="2">
    <source>
        <dbReference type="ARBA" id="ARBA00022771"/>
    </source>
</evidence>
<feature type="compositionally biased region" description="Basic residues" evidence="5">
    <location>
        <begin position="837"/>
        <end position="847"/>
    </location>
</feature>
<feature type="region of interest" description="Disordered" evidence="5">
    <location>
        <begin position="925"/>
        <end position="950"/>
    </location>
</feature>
<feature type="compositionally biased region" description="Polar residues" evidence="5">
    <location>
        <begin position="614"/>
        <end position="636"/>
    </location>
</feature>
<evidence type="ECO:0000256" key="3">
    <source>
        <dbReference type="ARBA" id="ARBA00022833"/>
    </source>
</evidence>
<dbReference type="EMBL" id="PKPP01002046">
    <property type="protein sequence ID" value="PWA78018.1"/>
    <property type="molecule type" value="Genomic_DNA"/>
</dbReference>
<accession>A0A2U1NX07</accession>
<comment type="caution">
    <text evidence="8">The sequence shown here is derived from an EMBL/GenBank/DDBJ whole genome shotgun (WGS) entry which is preliminary data.</text>
</comment>
<dbReference type="STRING" id="35608.A0A2U1NX07"/>
<dbReference type="SUPFAM" id="SSF57903">
    <property type="entry name" value="FYVE/PHD zinc finger"/>
    <property type="match status" value="1"/>
</dbReference>
<dbReference type="PROSITE" id="PS01359">
    <property type="entry name" value="ZF_PHD_1"/>
    <property type="match status" value="1"/>
</dbReference>
<dbReference type="GO" id="GO:0008270">
    <property type="term" value="F:zinc ion binding"/>
    <property type="evidence" value="ECO:0007669"/>
    <property type="project" value="UniProtKB-KW"/>
</dbReference>
<dbReference type="InterPro" id="IPR019786">
    <property type="entry name" value="Zinc_finger_PHD-type_CS"/>
</dbReference>
<dbReference type="InterPro" id="IPR009057">
    <property type="entry name" value="Homeodomain-like_sf"/>
</dbReference>
<feature type="region of interest" description="Disordered" evidence="5">
    <location>
        <begin position="614"/>
        <end position="657"/>
    </location>
</feature>
<feature type="region of interest" description="Disordered" evidence="5">
    <location>
        <begin position="561"/>
        <end position="593"/>
    </location>
</feature>
<evidence type="ECO:0000313" key="9">
    <source>
        <dbReference type="Proteomes" id="UP000245207"/>
    </source>
</evidence>
<gene>
    <name evidence="8" type="ORF">CTI12_AA188020</name>
</gene>
<dbReference type="Gene3D" id="1.10.246.220">
    <property type="match status" value="1"/>
</dbReference>
<evidence type="ECO:0000256" key="1">
    <source>
        <dbReference type="ARBA" id="ARBA00022723"/>
    </source>
</evidence>
<dbReference type="PROSITE" id="PS50016">
    <property type="entry name" value="ZF_PHD_2"/>
    <property type="match status" value="1"/>
</dbReference>
<dbReference type="InterPro" id="IPR019787">
    <property type="entry name" value="Znf_PHD-finger"/>
</dbReference>
<keyword evidence="9" id="KW-1185">Reference proteome</keyword>
<feature type="domain" description="Myb-like" evidence="7">
    <location>
        <begin position="886"/>
        <end position="943"/>
    </location>
</feature>